<proteinExistence type="predicted"/>
<dbReference type="EMBL" id="MT143522">
    <property type="protein sequence ID" value="QJA97751.1"/>
    <property type="molecule type" value="Genomic_DNA"/>
</dbReference>
<gene>
    <name evidence="1" type="ORF">MM415B05976_0001</name>
</gene>
<name>A0A6M3LXT1_9ZZZZ</name>
<reference evidence="1" key="1">
    <citation type="submission" date="2020-03" db="EMBL/GenBank/DDBJ databases">
        <title>The deep terrestrial virosphere.</title>
        <authorList>
            <person name="Holmfeldt K."/>
            <person name="Nilsson E."/>
            <person name="Simone D."/>
            <person name="Lopez-Fernandez M."/>
            <person name="Wu X."/>
            <person name="de Brujin I."/>
            <person name="Lundin D."/>
            <person name="Andersson A."/>
            <person name="Bertilsson S."/>
            <person name="Dopson M."/>
        </authorList>
    </citation>
    <scope>NUCLEOTIDE SEQUENCE</scope>
    <source>
        <strain evidence="1">MM415B05976</strain>
    </source>
</reference>
<evidence type="ECO:0000313" key="1">
    <source>
        <dbReference type="EMBL" id="QJA97751.1"/>
    </source>
</evidence>
<accession>A0A6M3LXT1</accession>
<protein>
    <submittedName>
        <fullName evidence="1">Uncharacterized protein</fullName>
    </submittedName>
</protein>
<dbReference type="AlphaFoldDB" id="A0A6M3LXT1"/>
<sequence>MTKIEMTISIKQGEGKAKTFQLVQTAKPVKGKNGKLSLAHFQPAPDNKIIKPFGKIYLDTVELSKSK</sequence>
<organism evidence="1">
    <name type="scientific">viral metagenome</name>
    <dbReference type="NCBI Taxonomy" id="1070528"/>
    <lineage>
        <taxon>unclassified sequences</taxon>
        <taxon>metagenomes</taxon>
        <taxon>organismal metagenomes</taxon>
    </lineage>
</organism>